<feature type="chain" id="PRO_5002632880" evidence="1">
    <location>
        <begin position="18"/>
        <end position="215"/>
    </location>
</feature>
<dbReference type="KEGG" id="act:ACLA_060790"/>
<keyword evidence="3" id="KW-1185">Reference proteome</keyword>
<name>A1CC63_ASPCL</name>
<sequence>MFSKITVVLLTASMAAAHMEMAWPYPLRSRFDPQSTNIDYSMTNPLNSDGSNFPCKGYHKNTPWRATADFKAGQSYTMELDGDARHAGGSCQLSLSYDNGVTFKVIQSMVGGCPLVDSWNFQVPSDAPNGKALFAWTWYNLVGNRELYMNCADVNVTGGSGSTASFGANYPDLWVANVGKGCTTVEGKQTVFPNPGKQVIYGSGVTASSPVFPKC</sequence>
<dbReference type="OrthoDB" id="2342176at2759"/>
<keyword evidence="1" id="KW-0732">Signal</keyword>
<evidence type="ECO:0000313" key="2">
    <source>
        <dbReference type="EMBL" id="EAW12120.1"/>
    </source>
</evidence>
<gene>
    <name evidence="2" type="ORF">ACLA_060790</name>
</gene>
<dbReference type="RefSeq" id="XP_001273546.1">
    <property type="nucleotide sequence ID" value="XM_001273545.1"/>
</dbReference>
<feature type="signal peptide" evidence="1">
    <location>
        <begin position="1"/>
        <end position="17"/>
    </location>
</feature>
<dbReference type="VEuPathDB" id="FungiDB:ACLA_060790"/>
<dbReference type="eggNOG" id="ENOG502S5ST">
    <property type="taxonomic scope" value="Eukaryota"/>
</dbReference>
<reference evidence="2 3" key="1">
    <citation type="journal article" date="2008" name="PLoS Genet.">
        <title>Genomic islands in the pathogenic filamentous fungus Aspergillus fumigatus.</title>
        <authorList>
            <person name="Fedorova N.D."/>
            <person name="Khaldi N."/>
            <person name="Joardar V.S."/>
            <person name="Maiti R."/>
            <person name="Amedeo P."/>
            <person name="Anderson M.J."/>
            <person name="Crabtree J."/>
            <person name="Silva J.C."/>
            <person name="Badger J.H."/>
            <person name="Albarraq A."/>
            <person name="Angiuoli S."/>
            <person name="Bussey H."/>
            <person name="Bowyer P."/>
            <person name="Cotty P.J."/>
            <person name="Dyer P.S."/>
            <person name="Egan A."/>
            <person name="Galens K."/>
            <person name="Fraser-Liggett C.M."/>
            <person name="Haas B.J."/>
            <person name="Inman J.M."/>
            <person name="Kent R."/>
            <person name="Lemieux S."/>
            <person name="Malavazi I."/>
            <person name="Orvis J."/>
            <person name="Roemer T."/>
            <person name="Ronning C.M."/>
            <person name="Sundaram J.P."/>
            <person name="Sutton G."/>
            <person name="Turner G."/>
            <person name="Venter J.C."/>
            <person name="White O.R."/>
            <person name="Whitty B.R."/>
            <person name="Youngman P."/>
            <person name="Wolfe K.H."/>
            <person name="Goldman G.H."/>
            <person name="Wortman J.R."/>
            <person name="Jiang B."/>
            <person name="Denning D.W."/>
            <person name="Nierman W.C."/>
        </authorList>
    </citation>
    <scope>NUCLEOTIDE SEQUENCE [LARGE SCALE GENOMIC DNA]</scope>
    <source>
        <strain evidence="3">ATCC 1007 / CBS 513.65 / DSM 816 / NCTC 3887 / NRRL 1</strain>
    </source>
</reference>
<organism evidence="2 3">
    <name type="scientific">Aspergillus clavatus (strain ATCC 1007 / CBS 513.65 / DSM 816 / NCTC 3887 / NRRL 1 / QM 1276 / 107)</name>
    <dbReference type="NCBI Taxonomy" id="344612"/>
    <lineage>
        <taxon>Eukaryota</taxon>
        <taxon>Fungi</taxon>
        <taxon>Dikarya</taxon>
        <taxon>Ascomycota</taxon>
        <taxon>Pezizomycotina</taxon>
        <taxon>Eurotiomycetes</taxon>
        <taxon>Eurotiomycetidae</taxon>
        <taxon>Eurotiales</taxon>
        <taxon>Aspergillaceae</taxon>
        <taxon>Aspergillus</taxon>
        <taxon>Aspergillus subgen. Fumigati</taxon>
    </lineage>
</organism>
<dbReference type="HOGENOM" id="CLU_032571_2_2_1"/>
<dbReference type="GeneID" id="4706079"/>
<dbReference type="Proteomes" id="UP000006701">
    <property type="component" value="Unassembled WGS sequence"/>
</dbReference>
<accession>A1CC63</accession>
<proteinExistence type="predicted"/>
<dbReference type="EMBL" id="DS027050">
    <property type="protein sequence ID" value="EAW12120.1"/>
    <property type="molecule type" value="Genomic_DNA"/>
</dbReference>
<dbReference type="OMA" id="MNCADVV"/>
<dbReference type="PANTHER" id="PTHR36182">
    <property type="entry name" value="PROTEIN, PUTATIVE (AFU_ORTHOLOGUE AFUA_6G10930)-RELATED"/>
    <property type="match status" value="1"/>
</dbReference>
<dbReference type="PANTHER" id="PTHR36182:SF1">
    <property type="entry name" value="PROTEIN, PUTATIVE (AFU_ORTHOLOGUE AFUA_6G10930)-RELATED"/>
    <property type="match status" value="1"/>
</dbReference>
<dbReference type="AlphaFoldDB" id="A1CC63"/>
<protein>
    <submittedName>
        <fullName evidence="2">Endoglucanase, putative</fullName>
    </submittedName>
</protein>
<evidence type="ECO:0000313" key="3">
    <source>
        <dbReference type="Proteomes" id="UP000006701"/>
    </source>
</evidence>
<dbReference type="Gene3D" id="2.70.50.70">
    <property type="match status" value="1"/>
</dbReference>
<evidence type="ECO:0000256" key="1">
    <source>
        <dbReference type="SAM" id="SignalP"/>
    </source>
</evidence>